<dbReference type="Pfam" id="PF12937">
    <property type="entry name" value="F-box-like"/>
    <property type="match status" value="1"/>
</dbReference>
<organism evidence="2 3">
    <name type="scientific">Arthrobotrys musiformis</name>
    <dbReference type="NCBI Taxonomy" id="47236"/>
    <lineage>
        <taxon>Eukaryota</taxon>
        <taxon>Fungi</taxon>
        <taxon>Dikarya</taxon>
        <taxon>Ascomycota</taxon>
        <taxon>Pezizomycotina</taxon>
        <taxon>Orbiliomycetes</taxon>
        <taxon>Orbiliales</taxon>
        <taxon>Orbiliaceae</taxon>
        <taxon>Arthrobotrys</taxon>
    </lineage>
</organism>
<accession>A0AAV9WF20</accession>
<name>A0AAV9WF20_9PEZI</name>
<feature type="domain" description="F-box" evidence="1">
    <location>
        <begin position="2"/>
        <end position="53"/>
    </location>
</feature>
<dbReference type="Gene3D" id="1.20.1280.50">
    <property type="match status" value="1"/>
</dbReference>
<gene>
    <name evidence="2" type="ORF">TWF481_005886</name>
</gene>
<reference evidence="2 3" key="1">
    <citation type="submission" date="2023-08" db="EMBL/GenBank/DDBJ databases">
        <authorList>
            <person name="Palmer J.M."/>
        </authorList>
    </citation>
    <scope>NUCLEOTIDE SEQUENCE [LARGE SCALE GENOMIC DNA]</scope>
    <source>
        <strain evidence="2 3">TWF481</strain>
    </source>
</reference>
<dbReference type="EMBL" id="JAVHJL010000003">
    <property type="protein sequence ID" value="KAK6507454.1"/>
    <property type="molecule type" value="Genomic_DNA"/>
</dbReference>
<dbReference type="Proteomes" id="UP001370758">
    <property type="component" value="Unassembled WGS sequence"/>
</dbReference>
<proteinExistence type="predicted"/>
<dbReference type="InterPro" id="IPR001810">
    <property type="entry name" value="F-box_dom"/>
</dbReference>
<evidence type="ECO:0000313" key="2">
    <source>
        <dbReference type="EMBL" id="KAK6507454.1"/>
    </source>
</evidence>
<dbReference type="PROSITE" id="PS50181">
    <property type="entry name" value="FBOX"/>
    <property type="match status" value="1"/>
</dbReference>
<dbReference type="SUPFAM" id="SSF81383">
    <property type="entry name" value="F-box domain"/>
    <property type="match status" value="1"/>
</dbReference>
<dbReference type="AlphaFoldDB" id="A0AAV9WF20"/>
<protein>
    <recommendedName>
        <fullName evidence="1">F-box domain-containing protein</fullName>
    </recommendedName>
</protein>
<evidence type="ECO:0000313" key="3">
    <source>
        <dbReference type="Proteomes" id="UP001370758"/>
    </source>
</evidence>
<keyword evidence="3" id="KW-1185">Reference proteome</keyword>
<dbReference type="InterPro" id="IPR036047">
    <property type="entry name" value="F-box-like_dom_sf"/>
</dbReference>
<sequence>MARNQLQLPVEILSQVFSYLKFSGQIAAIQTCRLWRNIILDTKSLGSQRYHTEADKDKEKLRARWSETEDDFPPKSTYNLHRFLYAEYRFILTIRDGETEKIMFHYSYRSQPIDITTCPVLDEPMMRPMVDVDESVPMDEDDVDDDEQRADSEKPGCYCDHCMVVTSEYGRERLPFSSRIEYPPDDSRWDSPRPGISNMKEQKIRPHQSVRELLKSVAAWTIGCGKHEHKYHQRGLALGEGVCYVDISFQ</sequence>
<evidence type="ECO:0000259" key="1">
    <source>
        <dbReference type="PROSITE" id="PS50181"/>
    </source>
</evidence>
<comment type="caution">
    <text evidence="2">The sequence shown here is derived from an EMBL/GenBank/DDBJ whole genome shotgun (WGS) entry which is preliminary data.</text>
</comment>